<dbReference type="Proteomes" id="UP000829447">
    <property type="component" value="Linkage Group LG14"/>
</dbReference>
<evidence type="ECO:0000313" key="1">
    <source>
        <dbReference type="EMBL" id="MCI4386242.1"/>
    </source>
</evidence>
<gene>
    <name evidence="1" type="ORF">PGIGA_G00060260</name>
</gene>
<keyword evidence="2" id="KW-1185">Reference proteome</keyword>
<protein>
    <submittedName>
        <fullName evidence="1">Uncharacterized protein</fullName>
    </submittedName>
</protein>
<dbReference type="EMBL" id="CM040467">
    <property type="protein sequence ID" value="MCI4386242.1"/>
    <property type="molecule type" value="Genomic_DNA"/>
</dbReference>
<evidence type="ECO:0000313" key="2">
    <source>
        <dbReference type="Proteomes" id="UP000829447"/>
    </source>
</evidence>
<comment type="caution">
    <text evidence="1">The sequence shown here is derived from an EMBL/GenBank/DDBJ whole genome shotgun (WGS) entry which is preliminary data.</text>
</comment>
<name>A0ACC5X4U8_PANGG</name>
<sequence>TAQAQHQEVEGVCFFLLCLFCRSAGAGTELEMKSFWLFLSFFFSVFLCCSASAFDGVLGSTASCHKTCRMTYSLHTYPREVELFACQRGCRLFSICQFVGDSENLNQTKSECESACNEAYDEADEQFACSL</sequence>
<proteinExistence type="predicted"/>
<organism evidence="1 2">
    <name type="scientific">Pangasianodon gigas</name>
    <name type="common">Mekong giant catfish</name>
    <name type="synonym">Pangasius gigas</name>
    <dbReference type="NCBI Taxonomy" id="30993"/>
    <lineage>
        <taxon>Eukaryota</taxon>
        <taxon>Metazoa</taxon>
        <taxon>Chordata</taxon>
        <taxon>Craniata</taxon>
        <taxon>Vertebrata</taxon>
        <taxon>Euteleostomi</taxon>
        <taxon>Actinopterygii</taxon>
        <taxon>Neopterygii</taxon>
        <taxon>Teleostei</taxon>
        <taxon>Ostariophysi</taxon>
        <taxon>Siluriformes</taxon>
        <taxon>Pangasiidae</taxon>
        <taxon>Pangasianodon</taxon>
    </lineage>
</organism>
<accession>A0ACC5X4U8</accession>
<feature type="non-terminal residue" evidence="1">
    <location>
        <position position="131"/>
    </location>
</feature>
<reference evidence="1 2" key="1">
    <citation type="journal article" date="2022" name="bioRxiv">
        <title>An ancient truncated duplication of the anti-Mullerian hormone receptor type 2 gene is a potential conserved master sex determinant in the Pangasiidae catfish family.</title>
        <authorList>
            <person name="Wen M."/>
            <person name="Pan Q."/>
            <person name="Jouanno E."/>
            <person name="Montfort J."/>
            <person name="Zahm M."/>
            <person name="Cabau C."/>
            <person name="Klopp C."/>
            <person name="Iampietro C."/>
            <person name="Roques C."/>
            <person name="Bouchez O."/>
            <person name="Castinel A."/>
            <person name="Donnadieu C."/>
            <person name="Parrinello H."/>
            <person name="Poncet C."/>
            <person name="Belmonte E."/>
            <person name="Gautier V."/>
            <person name="Avarre J.-C."/>
            <person name="Dugue R."/>
            <person name="Gustiano R."/>
            <person name="Ha T.T.T."/>
            <person name="Campet M."/>
            <person name="Sriphairoj K."/>
            <person name="Ribolli J."/>
            <person name="de Almeida F.L."/>
            <person name="Desvignes T."/>
            <person name="Postlethwait J.H."/>
            <person name="Bucao C.F."/>
            <person name="Robinson-Rechavi M."/>
            <person name="Bobe J."/>
            <person name="Herpin A."/>
            <person name="Guiguen Y."/>
        </authorList>
    </citation>
    <scope>NUCLEOTIDE SEQUENCE [LARGE SCALE GENOMIC DNA]</scope>
    <source>
        <strain evidence="1">YG-Dec2019</strain>
    </source>
</reference>
<feature type="non-terminal residue" evidence="1">
    <location>
        <position position="1"/>
    </location>
</feature>